<dbReference type="EMBL" id="JAVREQ010000040">
    <property type="protein sequence ID" value="MDT0382512.1"/>
    <property type="molecule type" value="Genomic_DNA"/>
</dbReference>
<dbReference type="PROSITE" id="PS51257">
    <property type="entry name" value="PROKAR_LIPOPROTEIN"/>
    <property type="match status" value="1"/>
</dbReference>
<gene>
    <name evidence="4" type="ORF">RM572_27515</name>
</gene>
<sequence length="434" mass="47252">MRQMPRSFPAPGPSRRRFLQLGGGAAALGLTTACAGDRDSGAVGWQAIPSYSLQSPDPKRAAYLKRRLASFRKRTARGIRPLVAGNDTTAAMAKLLLQASQGRAPHIAQVDSYIFGRVAPYARPLDQQLARLGLRADDWFPSMRASMTTGDGAVRGLQFTSDVRVLYYRRDLVDDPPATWDEMTDLGARLARDGHGVLFPAGRSEGAVTTTLWPAYWAQGADLFDTDGQPAFASGKGYDAMRACLRAVQRAVERGAAPRRVAGYDQEDDANPDIVAGRVAMFLGGSWQAALLDSLMKDADFHRDWGVAPMPVISGDPVSATGGWMWAAFTDDPAALRTGLDWVHEAYLSDEGMAAWCTLGGYLPPRQRIYDHPDYAQSPFTPVFRDHLARYGRARPGDRKYQEVSQTLQIALSSVASGTTDANEALDQALDRLV</sequence>
<dbReference type="PANTHER" id="PTHR43649">
    <property type="entry name" value="ARABINOSE-BINDING PROTEIN-RELATED"/>
    <property type="match status" value="1"/>
</dbReference>
<comment type="caution">
    <text evidence="4">The sequence shown here is derived from an EMBL/GenBank/DDBJ whole genome shotgun (WGS) entry which is preliminary data.</text>
</comment>
<reference evidence="5" key="1">
    <citation type="submission" date="2023-07" db="EMBL/GenBank/DDBJ databases">
        <title>30 novel species of actinomycetes from the DSMZ collection.</title>
        <authorList>
            <person name="Nouioui I."/>
        </authorList>
    </citation>
    <scope>NUCLEOTIDE SEQUENCE [LARGE SCALE GENOMIC DNA]</scope>
    <source>
        <strain evidence="5">DSM 42041</strain>
    </source>
</reference>
<dbReference type="InterPro" id="IPR006059">
    <property type="entry name" value="SBP"/>
</dbReference>
<dbReference type="InterPro" id="IPR006311">
    <property type="entry name" value="TAT_signal"/>
</dbReference>
<dbReference type="InterPro" id="IPR050490">
    <property type="entry name" value="Bact_solute-bd_prot1"/>
</dbReference>
<evidence type="ECO:0000256" key="1">
    <source>
        <dbReference type="ARBA" id="ARBA00008520"/>
    </source>
</evidence>
<dbReference type="PROSITE" id="PS51318">
    <property type="entry name" value="TAT"/>
    <property type="match status" value="1"/>
</dbReference>
<proteinExistence type="inferred from homology"/>
<dbReference type="RefSeq" id="WP_311676093.1">
    <property type="nucleotide sequence ID" value="NZ_JAVREQ010000040.1"/>
</dbReference>
<keyword evidence="2" id="KW-0813">Transport</keyword>
<evidence type="ECO:0000256" key="2">
    <source>
        <dbReference type="ARBA" id="ARBA00022448"/>
    </source>
</evidence>
<accession>A0ABU2NZU4</accession>
<evidence type="ECO:0000313" key="5">
    <source>
        <dbReference type="Proteomes" id="UP001183414"/>
    </source>
</evidence>
<dbReference type="Proteomes" id="UP001183414">
    <property type="component" value="Unassembled WGS sequence"/>
</dbReference>
<evidence type="ECO:0000313" key="4">
    <source>
        <dbReference type="EMBL" id="MDT0382512.1"/>
    </source>
</evidence>
<name>A0ABU2NZU4_9ACTN</name>
<comment type="similarity">
    <text evidence="1">Belongs to the bacterial solute-binding protein 1 family.</text>
</comment>
<dbReference type="PANTHER" id="PTHR43649:SF34">
    <property type="entry name" value="ABC TRANSPORTER PERIPLASMIC-BINDING PROTEIN YCJN-RELATED"/>
    <property type="match status" value="1"/>
</dbReference>
<evidence type="ECO:0000256" key="3">
    <source>
        <dbReference type="ARBA" id="ARBA00022729"/>
    </source>
</evidence>
<protein>
    <submittedName>
        <fullName evidence="4">Extracellular solute-binding protein</fullName>
    </submittedName>
</protein>
<organism evidence="4 5">
    <name type="scientific">Streptomyces hazeniae</name>
    <dbReference type="NCBI Taxonomy" id="3075538"/>
    <lineage>
        <taxon>Bacteria</taxon>
        <taxon>Bacillati</taxon>
        <taxon>Actinomycetota</taxon>
        <taxon>Actinomycetes</taxon>
        <taxon>Kitasatosporales</taxon>
        <taxon>Streptomycetaceae</taxon>
        <taxon>Streptomyces</taxon>
    </lineage>
</organism>
<keyword evidence="3" id="KW-0732">Signal</keyword>
<dbReference type="Gene3D" id="3.40.190.10">
    <property type="entry name" value="Periplasmic binding protein-like II"/>
    <property type="match status" value="2"/>
</dbReference>
<dbReference type="SUPFAM" id="SSF53850">
    <property type="entry name" value="Periplasmic binding protein-like II"/>
    <property type="match status" value="1"/>
</dbReference>
<keyword evidence="5" id="KW-1185">Reference proteome</keyword>
<dbReference type="Pfam" id="PF13416">
    <property type="entry name" value="SBP_bac_8"/>
    <property type="match status" value="1"/>
</dbReference>